<dbReference type="Proteomes" id="UP000017836">
    <property type="component" value="Unassembled WGS sequence"/>
</dbReference>
<dbReference type="Gramene" id="ERN16725">
    <property type="protein sequence ID" value="ERN16725"/>
    <property type="gene ID" value="AMTR_s00183p00041560"/>
</dbReference>
<dbReference type="HOGENOM" id="CLU_1706652_0_0_1"/>
<accession>U5D3A7</accession>
<evidence type="ECO:0000313" key="2">
    <source>
        <dbReference type="Proteomes" id="UP000017836"/>
    </source>
</evidence>
<dbReference type="AlphaFoldDB" id="U5D3A7"/>
<organism evidence="1 2">
    <name type="scientific">Amborella trichopoda</name>
    <dbReference type="NCBI Taxonomy" id="13333"/>
    <lineage>
        <taxon>Eukaryota</taxon>
        <taxon>Viridiplantae</taxon>
        <taxon>Streptophyta</taxon>
        <taxon>Embryophyta</taxon>
        <taxon>Tracheophyta</taxon>
        <taxon>Spermatophyta</taxon>
        <taxon>Magnoliopsida</taxon>
        <taxon>Amborellales</taxon>
        <taxon>Amborellaceae</taxon>
        <taxon>Amborella</taxon>
    </lineage>
</organism>
<keyword evidence="2" id="KW-1185">Reference proteome</keyword>
<gene>
    <name evidence="1" type="ORF">AMTR_s00183p00041560</name>
</gene>
<dbReference type="PANTHER" id="PTHR47592:SF27">
    <property type="entry name" value="OS08G0421700 PROTEIN"/>
    <property type="match status" value="1"/>
</dbReference>
<evidence type="ECO:0000313" key="1">
    <source>
        <dbReference type="EMBL" id="ERN16725.1"/>
    </source>
</evidence>
<dbReference type="eggNOG" id="ENOG502S012">
    <property type="taxonomic scope" value="Eukaryota"/>
</dbReference>
<dbReference type="OMA" id="KIAHEVY"/>
<dbReference type="Pfam" id="PF14223">
    <property type="entry name" value="Retrotran_gag_2"/>
    <property type="match status" value="1"/>
</dbReference>
<reference evidence="2" key="1">
    <citation type="journal article" date="2013" name="Science">
        <title>The Amborella genome and the evolution of flowering plants.</title>
        <authorList>
            <consortium name="Amborella Genome Project"/>
        </authorList>
    </citation>
    <scope>NUCLEOTIDE SEQUENCE [LARGE SCALE GENOMIC DNA]</scope>
</reference>
<dbReference type="PANTHER" id="PTHR47592">
    <property type="entry name" value="PBF68 PROTEIN"/>
    <property type="match status" value="1"/>
</dbReference>
<proteinExistence type="predicted"/>
<protein>
    <recommendedName>
        <fullName evidence="3">Reverse transcriptase Ty1/copia-type domain-containing protein</fullName>
    </recommendedName>
</protein>
<dbReference type="EMBL" id="KI392415">
    <property type="protein sequence ID" value="ERN16725.1"/>
    <property type="molecule type" value="Genomic_DNA"/>
</dbReference>
<name>U5D3A7_AMBTC</name>
<sequence length="131" mass="15438">MPTAKELCAVLKIKYRKEDSSKKKYLLSRYLNFKITQENPILAQIHDFHIVTNELASNGIKLDVTFHVRPIIDKLPSSWTDYINTLMHKSEDFSLKQLLTHMRIEEETRLRDVKEYKSHMVARAHTDEGPR</sequence>
<evidence type="ECO:0008006" key="3">
    <source>
        <dbReference type="Google" id="ProtNLM"/>
    </source>
</evidence>